<reference evidence="3 4" key="1">
    <citation type="submission" date="2018-11" db="EMBL/GenBank/DDBJ databases">
        <title>Photobacterium sp. BEI247 sp. nov., a marine bacterium isolated from Yongle Blue Hole in the South China Sea.</title>
        <authorList>
            <person name="Wang X."/>
        </authorList>
    </citation>
    <scope>NUCLEOTIDE SEQUENCE [LARGE SCALE GENOMIC DNA]</scope>
    <source>
        <strain evidence="4">BEI247</strain>
    </source>
</reference>
<accession>A0A444JWY7</accession>
<dbReference type="Proteomes" id="UP000287563">
    <property type="component" value="Unassembled WGS sequence"/>
</dbReference>
<name>A0A444JWY7_9GAMM</name>
<dbReference type="Pfam" id="PF12158">
    <property type="entry name" value="DUF3592"/>
    <property type="match status" value="1"/>
</dbReference>
<comment type="caution">
    <text evidence="3">The sequence shown here is derived from an EMBL/GenBank/DDBJ whole genome shotgun (WGS) entry which is preliminary data.</text>
</comment>
<keyword evidence="1" id="KW-0472">Membrane</keyword>
<dbReference type="AlphaFoldDB" id="A0A444JWY7"/>
<evidence type="ECO:0000313" key="3">
    <source>
        <dbReference type="EMBL" id="RWX57589.1"/>
    </source>
</evidence>
<evidence type="ECO:0000256" key="1">
    <source>
        <dbReference type="SAM" id="Phobius"/>
    </source>
</evidence>
<dbReference type="OrthoDB" id="102178at2"/>
<sequence>MSFYLEYFGSSFGKTYTIALVVLNLCFFIWNCRKIWGAFSDEFSVDGIITWSEYGWFANNGNFRKEGSITYRYVVDGKSYDGEYSIPYKIRRYGDGGKSVVEKYPKGSSIRVYYSIKNPGNHETEELTCFLDKAIHELFFVVPFWIAVFTAPAMFFYYLATFSY</sequence>
<keyword evidence="1" id="KW-0812">Transmembrane</keyword>
<feature type="domain" description="DUF3592" evidence="2">
    <location>
        <begin position="47"/>
        <end position="120"/>
    </location>
</feature>
<dbReference type="EMBL" id="RJLM01000001">
    <property type="protein sequence ID" value="RWX57589.1"/>
    <property type="molecule type" value="Genomic_DNA"/>
</dbReference>
<dbReference type="InterPro" id="IPR021994">
    <property type="entry name" value="DUF3592"/>
</dbReference>
<dbReference type="RefSeq" id="WP_128782896.1">
    <property type="nucleotide sequence ID" value="NZ_JAKJSG010000026.1"/>
</dbReference>
<feature type="transmembrane region" description="Helical" evidence="1">
    <location>
        <begin position="138"/>
        <end position="160"/>
    </location>
</feature>
<proteinExistence type="predicted"/>
<evidence type="ECO:0000313" key="4">
    <source>
        <dbReference type="Proteomes" id="UP000287563"/>
    </source>
</evidence>
<gene>
    <name evidence="3" type="ORF">EDI28_06125</name>
</gene>
<keyword evidence="4" id="KW-1185">Reference proteome</keyword>
<protein>
    <recommendedName>
        <fullName evidence="2">DUF3592 domain-containing protein</fullName>
    </recommendedName>
</protein>
<feature type="transmembrane region" description="Helical" evidence="1">
    <location>
        <begin position="12"/>
        <end position="30"/>
    </location>
</feature>
<keyword evidence="1" id="KW-1133">Transmembrane helix</keyword>
<evidence type="ECO:0000259" key="2">
    <source>
        <dbReference type="Pfam" id="PF12158"/>
    </source>
</evidence>
<organism evidence="3 4">
    <name type="scientific">Photobacterium chitinilyticum</name>
    <dbReference type="NCBI Taxonomy" id="2485123"/>
    <lineage>
        <taxon>Bacteria</taxon>
        <taxon>Pseudomonadati</taxon>
        <taxon>Pseudomonadota</taxon>
        <taxon>Gammaproteobacteria</taxon>
        <taxon>Vibrionales</taxon>
        <taxon>Vibrionaceae</taxon>
        <taxon>Photobacterium</taxon>
    </lineage>
</organism>